<evidence type="ECO:0000313" key="3">
    <source>
        <dbReference type="EMBL" id="ODN66336.1"/>
    </source>
</evidence>
<dbReference type="GO" id="GO:0006281">
    <property type="term" value="P:DNA repair"/>
    <property type="evidence" value="ECO:0007669"/>
    <property type="project" value="InterPro"/>
</dbReference>
<gene>
    <name evidence="3" type="primary">comEA</name>
    <name evidence="3" type="ORF">A9E74_01984</name>
</gene>
<evidence type="ECO:0000256" key="1">
    <source>
        <dbReference type="SAM" id="SignalP"/>
    </source>
</evidence>
<dbReference type="NCBIfam" id="TIGR00426">
    <property type="entry name" value="competence protein ComEA helix-hairpin-helix repeat region"/>
    <property type="match status" value="1"/>
</dbReference>
<feature type="domain" description="Helix-hairpin-helix DNA-binding motif class 1" evidence="2">
    <location>
        <begin position="64"/>
        <end position="83"/>
    </location>
</feature>
<dbReference type="InterPro" id="IPR004509">
    <property type="entry name" value="Competence_ComEA_HhH"/>
</dbReference>
<accession>A0A1E3GRY4</accession>
<dbReference type="AlphaFoldDB" id="A0A1E3GRY4"/>
<feature type="domain" description="Helix-hairpin-helix DNA-binding motif class 1" evidence="2">
    <location>
        <begin position="34"/>
        <end position="53"/>
    </location>
</feature>
<dbReference type="SMART" id="SM00278">
    <property type="entry name" value="HhH1"/>
    <property type="match status" value="2"/>
</dbReference>
<dbReference type="InterPro" id="IPR003583">
    <property type="entry name" value="Hlx-hairpin-Hlx_DNA-bd_motif"/>
</dbReference>
<protein>
    <submittedName>
        <fullName evidence="3">ComE operon protein 1</fullName>
    </submittedName>
</protein>
<sequence length="88" mass="9303">MFKKWIISLLLAFSLSSFAAFAADKININTASADELQLLNGVGPSTANAIVQYREQNGAFASVEDLVNVKGVGEKKVAGLAEQVTVSD</sequence>
<dbReference type="InterPro" id="IPR010994">
    <property type="entry name" value="RuvA_2-like"/>
</dbReference>
<dbReference type="PATRIC" id="fig|291169.3.peg.1994"/>
<dbReference type="EMBL" id="MCRI01000022">
    <property type="protein sequence ID" value="ODN66336.1"/>
    <property type="molecule type" value="Genomic_DNA"/>
</dbReference>
<dbReference type="PANTHER" id="PTHR21180:SF32">
    <property type="entry name" value="ENDONUCLEASE_EXONUCLEASE_PHOSPHATASE FAMILY DOMAIN-CONTAINING PROTEIN 1"/>
    <property type="match status" value="1"/>
</dbReference>
<dbReference type="RefSeq" id="WP_069296406.1">
    <property type="nucleotide sequence ID" value="NZ_MCRI01000022.1"/>
</dbReference>
<reference evidence="3 4" key="1">
    <citation type="submission" date="2016-07" db="EMBL/GenBank/DDBJ databases">
        <title>Draft Genome Sequence of Methylophaga muralis Bur 1.</title>
        <authorList>
            <person name="Vasilenko O.V."/>
            <person name="Doronina N.V."/>
            <person name="Shmareva M.N."/>
            <person name="Tarlachkov S.V."/>
            <person name="Mustakhimov I."/>
            <person name="Trotsenko Y.A."/>
        </authorList>
    </citation>
    <scope>NUCLEOTIDE SEQUENCE [LARGE SCALE GENOMIC DNA]</scope>
    <source>
        <strain evidence="3 4">Bur 1</strain>
    </source>
</reference>
<dbReference type="GO" id="GO:0015628">
    <property type="term" value="P:protein secretion by the type II secretion system"/>
    <property type="evidence" value="ECO:0007669"/>
    <property type="project" value="TreeGrafter"/>
</dbReference>
<dbReference type="STRING" id="291169.A9E74_01984"/>
<dbReference type="SUPFAM" id="SSF47781">
    <property type="entry name" value="RuvA domain 2-like"/>
    <property type="match status" value="1"/>
</dbReference>
<keyword evidence="4" id="KW-1185">Reference proteome</keyword>
<evidence type="ECO:0000313" key="4">
    <source>
        <dbReference type="Proteomes" id="UP000094379"/>
    </source>
</evidence>
<comment type="caution">
    <text evidence="3">The sequence shown here is derived from an EMBL/GenBank/DDBJ whole genome shotgun (WGS) entry which is preliminary data.</text>
</comment>
<dbReference type="Proteomes" id="UP000094379">
    <property type="component" value="Unassembled WGS sequence"/>
</dbReference>
<dbReference type="GO" id="GO:0003677">
    <property type="term" value="F:DNA binding"/>
    <property type="evidence" value="ECO:0007669"/>
    <property type="project" value="InterPro"/>
</dbReference>
<dbReference type="PANTHER" id="PTHR21180">
    <property type="entry name" value="ENDONUCLEASE/EXONUCLEASE/PHOSPHATASE FAMILY DOMAIN-CONTAINING PROTEIN 1"/>
    <property type="match status" value="1"/>
</dbReference>
<dbReference type="Pfam" id="PF12836">
    <property type="entry name" value="HHH_3"/>
    <property type="match status" value="1"/>
</dbReference>
<evidence type="ECO:0000259" key="2">
    <source>
        <dbReference type="SMART" id="SM00278"/>
    </source>
</evidence>
<name>A0A1E3GRY4_9GAMM</name>
<dbReference type="InterPro" id="IPR051675">
    <property type="entry name" value="Endo/Exo/Phosphatase_dom_1"/>
</dbReference>
<organism evidence="3 4">
    <name type="scientific">Methylophaga muralis</name>
    <dbReference type="NCBI Taxonomy" id="291169"/>
    <lineage>
        <taxon>Bacteria</taxon>
        <taxon>Pseudomonadati</taxon>
        <taxon>Pseudomonadota</taxon>
        <taxon>Gammaproteobacteria</taxon>
        <taxon>Thiotrichales</taxon>
        <taxon>Piscirickettsiaceae</taxon>
        <taxon>Methylophaga</taxon>
    </lineage>
</organism>
<keyword evidence="1" id="KW-0732">Signal</keyword>
<proteinExistence type="predicted"/>
<feature type="chain" id="PRO_5009128608" evidence="1">
    <location>
        <begin position="23"/>
        <end position="88"/>
    </location>
</feature>
<dbReference type="GO" id="GO:0015627">
    <property type="term" value="C:type II protein secretion system complex"/>
    <property type="evidence" value="ECO:0007669"/>
    <property type="project" value="TreeGrafter"/>
</dbReference>
<feature type="signal peptide" evidence="1">
    <location>
        <begin position="1"/>
        <end position="22"/>
    </location>
</feature>
<dbReference type="Gene3D" id="1.10.150.280">
    <property type="entry name" value="AF1531-like domain"/>
    <property type="match status" value="1"/>
</dbReference>